<dbReference type="InterPro" id="IPR050559">
    <property type="entry name" value="P-Pant_transferase_sf"/>
</dbReference>
<reference evidence="5" key="1">
    <citation type="journal article" date="2019" name="Int. J. Syst. Evol. Microbiol.">
        <title>The Global Catalogue of Microorganisms (GCM) 10K type strain sequencing project: providing services to taxonomists for standard genome sequencing and annotation.</title>
        <authorList>
            <consortium name="The Broad Institute Genomics Platform"/>
            <consortium name="The Broad Institute Genome Sequencing Center for Infectious Disease"/>
            <person name="Wu L."/>
            <person name="Ma J."/>
        </authorList>
    </citation>
    <scope>NUCLEOTIDE SEQUENCE [LARGE SCALE GENOMIC DNA]</scope>
    <source>
        <strain evidence="5">CGMCC 1.3601</strain>
    </source>
</reference>
<evidence type="ECO:0000313" key="5">
    <source>
        <dbReference type="Proteomes" id="UP000658754"/>
    </source>
</evidence>
<proteinExistence type="inferred from homology"/>
<organism evidence="4 5">
    <name type="scientific">Pseudarthrobacter scleromae</name>
    <dbReference type="NCBI Taxonomy" id="158897"/>
    <lineage>
        <taxon>Bacteria</taxon>
        <taxon>Bacillati</taxon>
        <taxon>Actinomycetota</taxon>
        <taxon>Actinomycetes</taxon>
        <taxon>Micrococcales</taxon>
        <taxon>Micrococcaceae</taxon>
        <taxon>Pseudarthrobacter</taxon>
    </lineage>
</organism>
<dbReference type="InterPro" id="IPR008278">
    <property type="entry name" value="4-PPantetheinyl_Trfase_dom"/>
</dbReference>
<feature type="domain" description="4'-phosphopantetheinyl transferase" evidence="3">
    <location>
        <begin position="119"/>
        <end position="188"/>
    </location>
</feature>
<evidence type="ECO:0000313" key="4">
    <source>
        <dbReference type="EMBL" id="GGI69101.1"/>
    </source>
</evidence>
<evidence type="ECO:0000256" key="1">
    <source>
        <dbReference type="ARBA" id="ARBA00010990"/>
    </source>
</evidence>
<dbReference type="RefSeq" id="WP_188727050.1">
    <property type="nucleotide sequence ID" value="NZ_BMKV01000001.1"/>
</dbReference>
<sequence>MTPADQGLSLAAVRLSGVDLGLAHVLGEAELARASTFRSPALREAFLAGRIALRLHISALTGDSPGSLEADYFCPTCSGQGHGIPRYRLPSRPGLLRASLSRSGSWCVVAAALDDRIAGIGVDIEDRSAADFDGFPSLAMTANERGQLEKVPPALKPRFQTRLWVRKEAVLKALGTGLAKAPSLVDVSGSTPSGLTGPPGQALWSLEDVSPAGLPGDFAASIATFSEIPHASSTTGYGHLPAGGP</sequence>
<dbReference type="Pfam" id="PF01648">
    <property type="entry name" value="ACPS"/>
    <property type="match status" value="1"/>
</dbReference>
<dbReference type="Gene3D" id="3.90.470.20">
    <property type="entry name" value="4'-phosphopantetheinyl transferase domain"/>
    <property type="match status" value="1"/>
</dbReference>
<dbReference type="SUPFAM" id="SSF56214">
    <property type="entry name" value="4'-phosphopantetheinyl transferase"/>
    <property type="match status" value="2"/>
</dbReference>
<gene>
    <name evidence="4" type="ORF">GCM10007175_02270</name>
</gene>
<evidence type="ECO:0000259" key="3">
    <source>
        <dbReference type="Pfam" id="PF01648"/>
    </source>
</evidence>
<comment type="similarity">
    <text evidence="1">Belongs to the P-Pant transferase superfamily. Gsp/Sfp/HetI/AcpT family.</text>
</comment>
<dbReference type="EMBL" id="BMKV01000001">
    <property type="protein sequence ID" value="GGI69101.1"/>
    <property type="molecule type" value="Genomic_DNA"/>
</dbReference>
<dbReference type="InterPro" id="IPR037143">
    <property type="entry name" value="4-PPantetheinyl_Trfase_dom_sf"/>
</dbReference>
<protein>
    <recommendedName>
        <fullName evidence="3">4'-phosphopantetheinyl transferase domain-containing protein</fullName>
    </recommendedName>
</protein>
<evidence type="ECO:0000256" key="2">
    <source>
        <dbReference type="ARBA" id="ARBA00022679"/>
    </source>
</evidence>
<dbReference type="PANTHER" id="PTHR12215:SF10">
    <property type="entry name" value="L-AMINOADIPATE-SEMIALDEHYDE DEHYDROGENASE-PHOSPHOPANTETHEINYL TRANSFERASE"/>
    <property type="match status" value="1"/>
</dbReference>
<comment type="caution">
    <text evidence="4">The sequence shown here is derived from an EMBL/GenBank/DDBJ whole genome shotgun (WGS) entry which is preliminary data.</text>
</comment>
<keyword evidence="2" id="KW-0808">Transferase</keyword>
<accession>A0ABQ2C903</accession>
<dbReference type="Proteomes" id="UP000658754">
    <property type="component" value="Unassembled WGS sequence"/>
</dbReference>
<keyword evidence="5" id="KW-1185">Reference proteome</keyword>
<name>A0ABQ2C903_9MICC</name>
<dbReference type="PANTHER" id="PTHR12215">
    <property type="entry name" value="PHOSPHOPANTETHEINE TRANSFERASE"/>
    <property type="match status" value="1"/>
</dbReference>